<keyword evidence="4 8" id="KW-0732">Signal</keyword>
<dbReference type="GeneID" id="34525030"/>
<dbReference type="InterPro" id="IPR018807">
    <property type="entry name" value="YJL171C/Tos1_N"/>
</dbReference>
<evidence type="ECO:0000256" key="2">
    <source>
        <dbReference type="ARBA" id="ARBA00006055"/>
    </source>
</evidence>
<dbReference type="PANTHER" id="PTHR31737">
    <property type="entry name" value="PROTEIN TOS1"/>
    <property type="match status" value="1"/>
</dbReference>
<keyword evidence="6" id="KW-0326">Glycosidase</keyword>
<keyword evidence="7" id="KW-0961">Cell wall biogenesis/degradation</keyword>
<evidence type="ECO:0000259" key="9">
    <source>
        <dbReference type="Pfam" id="PF10287"/>
    </source>
</evidence>
<gene>
    <name evidence="11" type="primary">KNAG0C02390</name>
    <name evidence="11" type="ordered locus">KNAG_0C02390</name>
</gene>
<feature type="domain" description="Cell wall protein YJL171C/Tos1 N-terminal" evidence="10">
    <location>
        <begin position="28"/>
        <end position="94"/>
    </location>
</feature>
<proteinExistence type="inferred from homology"/>
<evidence type="ECO:0000256" key="3">
    <source>
        <dbReference type="ARBA" id="ARBA00012780"/>
    </source>
</evidence>
<comment type="catalytic activity">
    <reaction evidence="1">
        <text>Hydrolysis of (1-&gt;3)-beta-D-glucosidic linkages in (1-&gt;3)-beta-D-glucans.</text>
        <dbReference type="EC" id="3.2.1.39"/>
    </reaction>
</comment>
<dbReference type="EMBL" id="HE978316">
    <property type="protein sequence ID" value="CCK69350.1"/>
    <property type="molecule type" value="Genomic_DNA"/>
</dbReference>
<name>J7R3E5_HUIN7</name>
<dbReference type="HOGENOM" id="CLU_030276_4_0_1"/>
<dbReference type="EC" id="3.2.1.39" evidence="3"/>
<evidence type="ECO:0000256" key="5">
    <source>
        <dbReference type="ARBA" id="ARBA00022801"/>
    </source>
</evidence>
<dbReference type="STRING" id="1071383.J7R3E5"/>
<evidence type="ECO:0000313" key="12">
    <source>
        <dbReference type="Proteomes" id="UP000006310"/>
    </source>
</evidence>
<dbReference type="OrthoDB" id="118256at2759"/>
<evidence type="ECO:0000259" key="10">
    <source>
        <dbReference type="Pfam" id="PF10290"/>
    </source>
</evidence>
<dbReference type="Pfam" id="PF10290">
    <property type="entry name" value="YJL171C_Tos1_N"/>
    <property type="match status" value="1"/>
</dbReference>
<dbReference type="Gene3D" id="2.60.120.200">
    <property type="match status" value="1"/>
</dbReference>
<sequence>MLFDYSVALLGALSLSATTVSAQVRAYDKIDFTNVGFAGTYFPVKSFSDITKDSCSCEVADAEWFSGTNAPLAEYVSVHLRGPLSLSKFAFYNSPGFVANDSRSSSAWTRQAYYDGSAQVGENVTFLARAGKDSPCLGKALTYAGADGVSSASQRTVLGGNNSIASDQEYIIYSNVSCPKSGLDRGCGVYRKGIPAYYGFGGVTKMFLFEFEMPTETKQNSSSIEFFDMPAIWLLNDHIARTAQYPTNANCSCWASGCGEFDIFEVMNGTERNHLYSTFHTFQGIEDLGTGIQSYGYIPRNTTGTMKGGVVFDSAGNTITFMSDDVSFDANITSDAVQSLLSSVPRNETYSSQLMSISATAPASSTGTKNGKSNGALLSSPLSGIWYYIFTVVTAVGHFLI</sequence>
<feature type="chain" id="PRO_5003795803" description="glucan endo-1,3-beta-D-glucosidase" evidence="8">
    <location>
        <begin position="23"/>
        <end position="401"/>
    </location>
</feature>
<dbReference type="RefSeq" id="XP_022463596.1">
    <property type="nucleotide sequence ID" value="XM_022606951.1"/>
</dbReference>
<dbReference type="InterPro" id="IPR018805">
    <property type="entry name" value="YJL171C/Tos1_C"/>
</dbReference>
<reference evidence="11 12" key="1">
    <citation type="journal article" date="2011" name="Proc. Natl. Acad. Sci. U.S.A.">
        <title>Evolutionary erosion of yeast sex chromosomes by mating-type switching accidents.</title>
        <authorList>
            <person name="Gordon J.L."/>
            <person name="Armisen D."/>
            <person name="Proux-Wera E."/>
            <person name="Oheigeartaigh S.S."/>
            <person name="Byrne K.P."/>
            <person name="Wolfe K.H."/>
        </authorList>
    </citation>
    <scope>NUCLEOTIDE SEQUENCE [LARGE SCALE GENOMIC DNA]</scope>
    <source>
        <strain evidence="12">ATCC MYA-139 / BCRC 22969 / CBS 8797 / CCRC 22969 / KCTC 17520 / NBRC 10181 / NCYC 3082</strain>
    </source>
</reference>
<evidence type="ECO:0000256" key="6">
    <source>
        <dbReference type="ARBA" id="ARBA00023295"/>
    </source>
</evidence>
<evidence type="ECO:0000256" key="1">
    <source>
        <dbReference type="ARBA" id="ARBA00000382"/>
    </source>
</evidence>
<dbReference type="Pfam" id="PF10287">
    <property type="entry name" value="YJL171C_Tos1_C"/>
    <property type="match status" value="1"/>
</dbReference>
<dbReference type="AlphaFoldDB" id="J7R3E5"/>
<keyword evidence="12" id="KW-1185">Reference proteome</keyword>
<evidence type="ECO:0000313" key="11">
    <source>
        <dbReference type="EMBL" id="CCK69350.1"/>
    </source>
</evidence>
<organism evidence="11 12">
    <name type="scientific">Huiozyma naganishii (strain ATCC MYA-139 / BCRC 22969 / CBS 8797 / KCTC 17520 / NBRC 10181 / NCYC 3082 / Yp74L-3)</name>
    <name type="common">Yeast</name>
    <name type="synonym">Kazachstania naganishii</name>
    <dbReference type="NCBI Taxonomy" id="1071383"/>
    <lineage>
        <taxon>Eukaryota</taxon>
        <taxon>Fungi</taxon>
        <taxon>Dikarya</taxon>
        <taxon>Ascomycota</taxon>
        <taxon>Saccharomycotina</taxon>
        <taxon>Saccharomycetes</taxon>
        <taxon>Saccharomycetales</taxon>
        <taxon>Saccharomycetaceae</taxon>
        <taxon>Huiozyma</taxon>
    </lineage>
</organism>
<dbReference type="GO" id="GO:0009277">
    <property type="term" value="C:fungal-type cell wall"/>
    <property type="evidence" value="ECO:0007669"/>
    <property type="project" value="EnsemblFungi"/>
</dbReference>
<dbReference type="GO" id="GO:0042973">
    <property type="term" value="F:glucan endo-1,3-beta-D-glucosidase activity"/>
    <property type="evidence" value="ECO:0007669"/>
    <property type="project" value="UniProtKB-EC"/>
</dbReference>
<dbReference type="PANTHER" id="PTHR31737:SF3">
    <property type="entry name" value="CELL WALL PROTEIN YJL171C"/>
    <property type="match status" value="1"/>
</dbReference>
<evidence type="ECO:0000256" key="8">
    <source>
        <dbReference type="SAM" id="SignalP"/>
    </source>
</evidence>
<protein>
    <recommendedName>
        <fullName evidence="3">glucan endo-1,3-beta-D-glucosidase</fullName>
        <ecNumber evidence="3">3.2.1.39</ecNumber>
    </recommendedName>
</protein>
<evidence type="ECO:0000256" key="4">
    <source>
        <dbReference type="ARBA" id="ARBA00022729"/>
    </source>
</evidence>
<feature type="domain" description="Cell wall protein YJL171C/Tos1 C-terminal" evidence="9">
    <location>
        <begin position="107"/>
        <end position="340"/>
    </location>
</feature>
<keyword evidence="5" id="KW-0378">Hydrolase</keyword>
<comment type="similarity">
    <text evidence="2">Belongs to the PGA52 family.</text>
</comment>
<dbReference type="Proteomes" id="UP000006310">
    <property type="component" value="Chromosome 3"/>
</dbReference>
<evidence type="ECO:0000256" key="7">
    <source>
        <dbReference type="ARBA" id="ARBA00023316"/>
    </source>
</evidence>
<dbReference type="KEGG" id="kng:KNAG_0C02390"/>
<dbReference type="eggNOG" id="ENOG502QSTV">
    <property type="taxonomic scope" value="Eukaryota"/>
</dbReference>
<reference evidence="12" key="2">
    <citation type="submission" date="2012-08" db="EMBL/GenBank/DDBJ databases">
        <title>Genome sequence of Kazachstania naganishii.</title>
        <authorList>
            <person name="Gordon J.L."/>
            <person name="Armisen D."/>
            <person name="Proux-Wera E."/>
            <person name="OhEigeartaigh S.S."/>
            <person name="Byrne K.P."/>
            <person name="Wolfe K.H."/>
        </authorList>
    </citation>
    <scope>NUCLEOTIDE SEQUENCE [LARGE SCALE GENOMIC DNA]</scope>
    <source>
        <strain evidence="12">ATCC MYA-139 / BCRC 22969 / CBS 8797 / CCRC 22969 / KCTC 17520 / NBRC 10181 / NCYC 3082</strain>
    </source>
</reference>
<dbReference type="OMA" id="STIHDYQ"/>
<accession>J7R3E5</accession>
<dbReference type="GO" id="GO:0071555">
    <property type="term" value="P:cell wall organization"/>
    <property type="evidence" value="ECO:0007669"/>
    <property type="project" value="UniProtKB-KW"/>
</dbReference>
<feature type="signal peptide" evidence="8">
    <location>
        <begin position="1"/>
        <end position="22"/>
    </location>
</feature>